<feature type="transmembrane region" description="Helical" evidence="1">
    <location>
        <begin position="20"/>
        <end position="36"/>
    </location>
</feature>
<dbReference type="CDD" id="cd03386">
    <property type="entry name" value="PAP2_Aur1_like"/>
    <property type="match status" value="1"/>
</dbReference>
<evidence type="ECO:0000256" key="1">
    <source>
        <dbReference type="SAM" id="Phobius"/>
    </source>
</evidence>
<dbReference type="STRING" id="1888891.DSOL_1123"/>
<feature type="transmembrane region" description="Helical" evidence="1">
    <location>
        <begin position="66"/>
        <end position="84"/>
    </location>
</feature>
<name>A0A1Q8R069_9FIRM</name>
<feature type="transmembrane region" description="Helical" evidence="1">
    <location>
        <begin position="263"/>
        <end position="286"/>
    </location>
</feature>
<gene>
    <name evidence="3" type="ORF">DSOL_1123</name>
</gene>
<sequence>MISSMDFRTIRAIEWPKKYFLQLCLVALVVFVLVAPNRSAHYSYLLPGVAFWEMQRDRLPISWKNFLWLGIPLVLFPILMWKYFPPIWNDVVYWQLGTRAHLLDLDNLFKSIPGNNGWMFRVIQTPWLTSYFRWIYANGFTLPVLIPVFRSFLAKDSLKMIRYSLSAHVLQFVLIFPFYLTIHVNEVWYVLGQPDGMARHLTAADAAVVVVNCFPSMHTSIAFAMLLLAWREKDKLFRWVWTFFCLSIIYSTLYLEIHWVTDVIAGIFLALAAVKLGDWIISAIYLKRKSMFIRSGVSCYKINNLIKRGEMHK</sequence>
<feature type="transmembrane region" description="Helical" evidence="1">
    <location>
        <begin position="236"/>
        <end position="257"/>
    </location>
</feature>
<organism evidence="3 4">
    <name type="scientific">Desulfosporosinus metallidurans</name>
    <dbReference type="NCBI Taxonomy" id="1888891"/>
    <lineage>
        <taxon>Bacteria</taxon>
        <taxon>Bacillati</taxon>
        <taxon>Bacillota</taxon>
        <taxon>Clostridia</taxon>
        <taxon>Eubacteriales</taxon>
        <taxon>Desulfitobacteriaceae</taxon>
        <taxon>Desulfosporosinus</taxon>
    </lineage>
</organism>
<feature type="transmembrane region" description="Helical" evidence="1">
    <location>
        <begin position="204"/>
        <end position="229"/>
    </location>
</feature>
<dbReference type="Proteomes" id="UP000186102">
    <property type="component" value="Unassembled WGS sequence"/>
</dbReference>
<dbReference type="SUPFAM" id="SSF48317">
    <property type="entry name" value="Acid phosphatase/Vanadium-dependent haloperoxidase"/>
    <property type="match status" value="1"/>
</dbReference>
<dbReference type="RefSeq" id="WP_075363869.1">
    <property type="nucleotide sequence ID" value="NZ_MLBF01000005.1"/>
</dbReference>
<feature type="transmembrane region" description="Helical" evidence="1">
    <location>
        <begin position="134"/>
        <end position="153"/>
    </location>
</feature>
<protein>
    <recommendedName>
        <fullName evidence="2">Phosphatidic acid phosphatase type 2/haloperoxidase domain-containing protein</fullName>
    </recommendedName>
</protein>
<keyword evidence="1" id="KW-0472">Membrane</keyword>
<dbReference type="Pfam" id="PF01569">
    <property type="entry name" value="PAP2"/>
    <property type="match status" value="1"/>
</dbReference>
<evidence type="ECO:0000259" key="2">
    <source>
        <dbReference type="Pfam" id="PF01569"/>
    </source>
</evidence>
<comment type="caution">
    <text evidence="3">The sequence shown here is derived from an EMBL/GenBank/DDBJ whole genome shotgun (WGS) entry which is preliminary data.</text>
</comment>
<accession>A0A1Q8R069</accession>
<evidence type="ECO:0000313" key="3">
    <source>
        <dbReference type="EMBL" id="OLN33012.1"/>
    </source>
</evidence>
<evidence type="ECO:0000313" key="4">
    <source>
        <dbReference type="Proteomes" id="UP000186102"/>
    </source>
</evidence>
<dbReference type="InterPro" id="IPR052185">
    <property type="entry name" value="IPC_Synthase-Related"/>
</dbReference>
<dbReference type="PANTHER" id="PTHR31310:SF7">
    <property type="entry name" value="PA-PHOSPHATASE RELATED-FAMILY PROTEIN DDB_G0268928"/>
    <property type="match status" value="1"/>
</dbReference>
<dbReference type="InterPro" id="IPR036938">
    <property type="entry name" value="PAP2/HPO_sf"/>
</dbReference>
<keyword evidence="1" id="KW-0812">Transmembrane</keyword>
<dbReference type="Gene3D" id="1.20.144.10">
    <property type="entry name" value="Phosphatidic acid phosphatase type 2/haloperoxidase"/>
    <property type="match status" value="1"/>
</dbReference>
<reference evidence="3 4" key="1">
    <citation type="submission" date="2016-09" db="EMBL/GenBank/DDBJ databases">
        <title>Complete genome of Desulfosporosinus sp. OL.</title>
        <authorList>
            <person name="Mardanov A."/>
            <person name="Beletsky A."/>
            <person name="Panova A."/>
            <person name="Karnachuk O."/>
            <person name="Ravin N."/>
        </authorList>
    </citation>
    <scope>NUCLEOTIDE SEQUENCE [LARGE SCALE GENOMIC DNA]</scope>
    <source>
        <strain evidence="3 4">OL</strain>
    </source>
</reference>
<dbReference type="InterPro" id="IPR000326">
    <property type="entry name" value="PAP2/HPO"/>
</dbReference>
<dbReference type="OrthoDB" id="9775789at2"/>
<proteinExistence type="predicted"/>
<feature type="domain" description="Phosphatidic acid phosphatase type 2/haloperoxidase" evidence="2">
    <location>
        <begin position="212"/>
        <end position="275"/>
    </location>
</feature>
<dbReference type="PANTHER" id="PTHR31310">
    <property type="match status" value="1"/>
</dbReference>
<keyword evidence="4" id="KW-1185">Reference proteome</keyword>
<keyword evidence="1" id="KW-1133">Transmembrane helix</keyword>
<feature type="transmembrane region" description="Helical" evidence="1">
    <location>
        <begin position="165"/>
        <end position="184"/>
    </location>
</feature>
<dbReference type="AlphaFoldDB" id="A0A1Q8R069"/>
<dbReference type="EMBL" id="MLBF01000005">
    <property type="protein sequence ID" value="OLN33012.1"/>
    <property type="molecule type" value="Genomic_DNA"/>
</dbReference>